<evidence type="ECO:0000313" key="3">
    <source>
        <dbReference type="Proteomes" id="UP000478052"/>
    </source>
</evidence>
<sequence length="220" mass="24702">MYDSLLGTRLPMGVTFLAFADIALVATAKDNIALEQMLTTSAQKVHKWLNETGLELALHKCEAMIITKTRTNIDMNISINGHKVETKSHMKYLGMHLDSKWSFSTHAKEASAKASKVAQNLSRIMPNISAAKWRMRTLYSNIVYSIFLYGAPMWAHVMSTSGWEHMKRRICLRTASAYCTVSGDAIAVITGVVPLDITAKDRSDQYNNHRKPEIIRVREG</sequence>
<name>A0A6G0Y2K4_APHCR</name>
<keyword evidence="1" id="KW-1133">Transmembrane helix</keyword>
<proteinExistence type="predicted"/>
<dbReference type="EMBL" id="VUJU01006595">
    <property type="protein sequence ID" value="KAF0748132.1"/>
    <property type="molecule type" value="Genomic_DNA"/>
</dbReference>
<dbReference type="PANTHER" id="PTHR47027">
    <property type="entry name" value="REVERSE TRANSCRIPTASE DOMAIN-CONTAINING PROTEIN"/>
    <property type="match status" value="1"/>
</dbReference>
<organism evidence="2 3">
    <name type="scientific">Aphis craccivora</name>
    <name type="common">Cowpea aphid</name>
    <dbReference type="NCBI Taxonomy" id="307492"/>
    <lineage>
        <taxon>Eukaryota</taxon>
        <taxon>Metazoa</taxon>
        <taxon>Ecdysozoa</taxon>
        <taxon>Arthropoda</taxon>
        <taxon>Hexapoda</taxon>
        <taxon>Insecta</taxon>
        <taxon>Pterygota</taxon>
        <taxon>Neoptera</taxon>
        <taxon>Paraneoptera</taxon>
        <taxon>Hemiptera</taxon>
        <taxon>Sternorrhyncha</taxon>
        <taxon>Aphidomorpha</taxon>
        <taxon>Aphidoidea</taxon>
        <taxon>Aphididae</taxon>
        <taxon>Aphidini</taxon>
        <taxon>Aphis</taxon>
        <taxon>Aphis</taxon>
    </lineage>
</organism>
<dbReference type="PANTHER" id="PTHR47027:SF20">
    <property type="entry name" value="REVERSE TRANSCRIPTASE-LIKE PROTEIN WITH RNA-DIRECTED DNA POLYMERASE DOMAIN"/>
    <property type="match status" value="1"/>
</dbReference>
<protein>
    <submittedName>
        <fullName evidence="2">Retrovirus-related Pol polyprotein from type-1 retrotransposable element R1 2</fullName>
    </submittedName>
</protein>
<gene>
    <name evidence="2" type="ORF">FWK35_00018866</name>
</gene>
<feature type="transmembrane region" description="Helical" evidence="1">
    <location>
        <begin position="6"/>
        <end position="28"/>
    </location>
</feature>
<dbReference type="Proteomes" id="UP000478052">
    <property type="component" value="Unassembled WGS sequence"/>
</dbReference>
<reference evidence="2 3" key="1">
    <citation type="submission" date="2019-08" db="EMBL/GenBank/DDBJ databases">
        <title>Whole genome of Aphis craccivora.</title>
        <authorList>
            <person name="Voronova N.V."/>
            <person name="Shulinski R.S."/>
            <person name="Bandarenka Y.V."/>
            <person name="Zhorov D.G."/>
            <person name="Warner D."/>
        </authorList>
    </citation>
    <scope>NUCLEOTIDE SEQUENCE [LARGE SCALE GENOMIC DNA]</scope>
    <source>
        <strain evidence="2">180601</strain>
        <tissue evidence="2">Whole Body</tissue>
    </source>
</reference>
<feature type="transmembrane region" description="Helical" evidence="1">
    <location>
        <begin position="138"/>
        <end position="155"/>
    </location>
</feature>
<keyword evidence="1" id="KW-0472">Membrane</keyword>
<keyword evidence="1" id="KW-0812">Transmembrane</keyword>
<evidence type="ECO:0000256" key="1">
    <source>
        <dbReference type="SAM" id="Phobius"/>
    </source>
</evidence>
<dbReference type="OrthoDB" id="6780114at2759"/>
<keyword evidence="3" id="KW-1185">Reference proteome</keyword>
<comment type="caution">
    <text evidence="2">The sequence shown here is derived from an EMBL/GenBank/DDBJ whole genome shotgun (WGS) entry which is preliminary data.</text>
</comment>
<dbReference type="AlphaFoldDB" id="A0A6G0Y2K4"/>
<accession>A0A6G0Y2K4</accession>
<evidence type="ECO:0000313" key="2">
    <source>
        <dbReference type="EMBL" id="KAF0748132.1"/>
    </source>
</evidence>